<feature type="compositionally biased region" description="Polar residues" evidence="1">
    <location>
        <begin position="59"/>
        <end position="71"/>
    </location>
</feature>
<dbReference type="EMBL" id="KN817588">
    <property type="protein sequence ID" value="KJA18501.1"/>
    <property type="molecule type" value="Genomic_DNA"/>
</dbReference>
<dbReference type="AlphaFoldDB" id="A0A0D2NNX8"/>
<evidence type="ECO:0000313" key="3">
    <source>
        <dbReference type="Proteomes" id="UP000054270"/>
    </source>
</evidence>
<dbReference type="Proteomes" id="UP000054270">
    <property type="component" value="Unassembled WGS sequence"/>
</dbReference>
<proteinExistence type="predicted"/>
<evidence type="ECO:0000313" key="2">
    <source>
        <dbReference type="EMBL" id="KJA18501.1"/>
    </source>
</evidence>
<feature type="compositionally biased region" description="Pro residues" evidence="1">
    <location>
        <begin position="189"/>
        <end position="201"/>
    </location>
</feature>
<name>A0A0D2NNX8_HYPSF</name>
<evidence type="ECO:0000256" key="1">
    <source>
        <dbReference type="SAM" id="MobiDB-lite"/>
    </source>
</evidence>
<feature type="region of interest" description="Disordered" evidence="1">
    <location>
        <begin position="154"/>
        <end position="210"/>
    </location>
</feature>
<gene>
    <name evidence="2" type="ORF">HYPSUDRAFT_218171</name>
</gene>
<feature type="region of interest" description="Disordered" evidence="1">
    <location>
        <begin position="1"/>
        <end position="117"/>
    </location>
</feature>
<protein>
    <submittedName>
        <fullName evidence="2">Uncharacterized protein</fullName>
    </submittedName>
</protein>
<reference evidence="3" key="1">
    <citation type="submission" date="2014-04" db="EMBL/GenBank/DDBJ databases">
        <title>Evolutionary Origins and Diversification of the Mycorrhizal Mutualists.</title>
        <authorList>
            <consortium name="DOE Joint Genome Institute"/>
            <consortium name="Mycorrhizal Genomics Consortium"/>
            <person name="Kohler A."/>
            <person name="Kuo A."/>
            <person name="Nagy L.G."/>
            <person name="Floudas D."/>
            <person name="Copeland A."/>
            <person name="Barry K.W."/>
            <person name="Cichocki N."/>
            <person name="Veneault-Fourrey C."/>
            <person name="LaButti K."/>
            <person name="Lindquist E.A."/>
            <person name="Lipzen A."/>
            <person name="Lundell T."/>
            <person name="Morin E."/>
            <person name="Murat C."/>
            <person name="Riley R."/>
            <person name="Ohm R."/>
            <person name="Sun H."/>
            <person name="Tunlid A."/>
            <person name="Henrissat B."/>
            <person name="Grigoriev I.V."/>
            <person name="Hibbett D.S."/>
            <person name="Martin F."/>
        </authorList>
    </citation>
    <scope>NUCLEOTIDE SEQUENCE [LARGE SCALE GENOMIC DNA]</scope>
    <source>
        <strain evidence="3">FD-334 SS-4</strain>
    </source>
</reference>
<keyword evidence="3" id="KW-1185">Reference proteome</keyword>
<sequence>MKKASSAREQTRARRDGAEGQRERGNSVVFGAGAAYGKRAVPDDDDEDGEEERDEGENTRTTKTATRVPHSSSRHPPHKAPSAPATSCVPHAAVLAVAPRTSRPRRPPTPPALTNPTHRAAHALIYTAAAPMLPLPESCPVPHRSLSRRAVARPISRIHPACPDSHTRLRPSPDSRRTPDHTRPRLPRRPPPARPHAPRPPPRPRARSQQRTHICNVFAYFWKVSSKLV</sequence>
<feature type="compositionally biased region" description="Basic and acidic residues" evidence="1">
    <location>
        <begin position="9"/>
        <end position="25"/>
    </location>
</feature>
<feature type="compositionally biased region" description="Acidic residues" evidence="1">
    <location>
        <begin position="43"/>
        <end position="55"/>
    </location>
</feature>
<accession>A0A0D2NNX8</accession>
<organism evidence="2 3">
    <name type="scientific">Hypholoma sublateritium (strain FD-334 SS-4)</name>
    <dbReference type="NCBI Taxonomy" id="945553"/>
    <lineage>
        <taxon>Eukaryota</taxon>
        <taxon>Fungi</taxon>
        <taxon>Dikarya</taxon>
        <taxon>Basidiomycota</taxon>
        <taxon>Agaricomycotina</taxon>
        <taxon>Agaricomycetes</taxon>
        <taxon>Agaricomycetidae</taxon>
        <taxon>Agaricales</taxon>
        <taxon>Agaricineae</taxon>
        <taxon>Strophariaceae</taxon>
        <taxon>Hypholoma</taxon>
    </lineage>
</organism>
<feature type="compositionally biased region" description="Basic and acidic residues" evidence="1">
    <location>
        <begin position="165"/>
        <end position="183"/>
    </location>
</feature>